<keyword evidence="5 6" id="KW-0233">DNA recombination</keyword>
<keyword evidence="3 6" id="KW-0815">Transposition</keyword>
<protein>
    <recommendedName>
        <fullName evidence="6">Mutator family transposase</fullName>
    </recommendedName>
</protein>
<evidence type="ECO:0000256" key="4">
    <source>
        <dbReference type="ARBA" id="ARBA00023125"/>
    </source>
</evidence>
<keyword evidence="8" id="KW-1185">Reference proteome</keyword>
<dbReference type="PANTHER" id="PTHR33217">
    <property type="entry name" value="TRANSPOSASE FOR INSERTION SEQUENCE ELEMENT IS1081"/>
    <property type="match status" value="1"/>
</dbReference>
<organism evidence="7 8">
    <name type="scientific">Ornithinimicrobium pekingense</name>
    <dbReference type="NCBI Taxonomy" id="384677"/>
    <lineage>
        <taxon>Bacteria</taxon>
        <taxon>Bacillati</taxon>
        <taxon>Actinomycetota</taxon>
        <taxon>Actinomycetes</taxon>
        <taxon>Micrococcales</taxon>
        <taxon>Ornithinimicrobiaceae</taxon>
        <taxon>Ornithinimicrobium</taxon>
    </lineage>
</organism>
<name>A0ABQ2FCP0_9MICO</name>
<dbReference type="PANTHER" id="PTHR33217:SF8">
    <property type="entry name" value="MUTATOR FAMILY TRANSPOSASE"/>
    <property type="match status" value="1"/>
</dbReference>
<dbReference type="EMBL" id="BMLB01000006">
    <property type="protein sequence ID" value="GGK79182.1"/>
    <property type="molecule type" value="Genomic_DNA"/>
</dbReference>
<keyword evidence="6" id="KW-0814">Transposable element</keyword>
<gene>
    <name evidence="7" type="ORF">GCM10011509_29650</name>
</gene>
<dbReference type="PROSITE" id="PS01007">
    <property type="entry name" value="TRANSPOSASE_MUTATOR"/>
    <property type="match status" value="1"/>
</dbReference>
<comment type="similarity">
    <text evidence="2 6">Belongs to the transposase mutator family.</text>
</comment>
<evidence type="ECO:0000256" key="2">
    <source>
        <dbReference type="ARBA" id="ARBA00010961"/>
    </source>
</evidence>
<dbReference type="InterPro" id="IPR001207">
    <property type="entry name" value="Transposase_mutator"/>
</dbReference>
<evidence type="ECO:0000313" key="8">
    <source>
        <dbReference type="Proteomes" id="UP000662111"/>
    </source>
</evidence>
<dbReference type="Proteomes" id="UP000662111">
    <property type="component" value="Unassembled WGS sequence"/>
</dbReference>
<comment type="caution">
    <text evidence="7">The sequence shown here is derived from an EMBL/GenBank/DDBJ whole genome shotgun (WGS) entry which is preliminary data.</text>
</comment>
<proteinExistence type="inferred from homology"/>
<comment type="function">
    <text evidence="1 6">Required for the transposition of the insertion element.</text>
</comment>
<evidence type="ECO:0000256" key="1">
    <source>
        <dbReference type="ARBA" id="ARBA00002190"/>
    </source>
</evidence>
<reference evidence="8" key="1">
    <citation type="journal article" date="2019" name="Int. J. Syst. Evol. Microbiol.">
        <title>The Global Catalogue of Microorganisms (GCM) 10K type strain sequencing project: providing services to taxonomists for standard genome sequencing and annotation.</title>
        <authorList>
            <consortium name="The Broad Institute Genomics Platform"/>
            <consortium name="The Broad Institute Genome Sequencing Center for Infectious Disease"/>
            <person name="Wu L."/>
            <person name="Ma J."/>
        </authorList>
    </citation>
    <scope>NUCLEOTIDE SEQUENCE [LARGE SCALE GENOMIC DNA]</scope>
    <source>
        <strain evidence="8">CGMCC 1.5362</strain>
    </source>
</reference>
<sequence length="194" mass="22243">MLADLKNRGVRDVFFIVCDGLKGLPDSVNAVFPQAIVQACVIHLIRATLRYASRKYWDQLAKDLRRIYTAPSVEAAWAAFEELEEKWGKPYPAIPRMRRAAWEEFIPFLAYDVEIRRVLFSTNAIESLHARYRRAVTVRGHFPTEQAALKCLYLVTRGLDPKGTGQARWTMRWKPALNAFAVTFADRMPAAENL</sequence>
<keyword evidence="4 6" id="KW-0238">DNA-binding</keyword>
<evidence type="ECO:0000256" key="6">
    <source>
        <dbReference type="RuleBase" id="RU365089"/>
    </source>
</evidence>
<accession>A0ABQ2FCP0</accession>
<dbReference type="Pfam" id="PF00872">
    <property type="entry name" value="Transposase_mut"/>
    <property type="match status" value="1"/>
</dbReference>
<evidence type="ECO:0000313" key="7">
    <source>
        <dbReference type="EMBL" id="GGK79182.1"/>
    </source>
</evidence>
<evidence type="ECO:0000256" key="3">
    <source>
        <dbReference type="ARBA" id="ARBA00022578"/>
    </source>
</evidence>
<evidence type="ECO:0000256" key="5">
    <source>
        <dbReference type="ARBA" id="ARBA00023172"/>
    </source>
</evidence>